<evidence type="ECO:0000313" key="10">
    <source>
        <dbReference type="Proteomes" id="UP000070444"/>
    </source>
</evidence>
<dbReference type="OMA" id="LCGFAHA"/>
<dbReference type="OrthoDB" id="1368at2759"/>
<name>A0A137P5C8_CONC2</name>
<evidence type="ECO:0000256" key="7">
    <source>
        <dbReference type="ARBA" id="ARBA00023136"/>
    </source>
</evidence>
<sequence length="306" mass="35353">MDGIKSCLCGWYPSFQPGNHIFVIKGSILPKVIIKTIFFGAYSTIITYISLYIQDISIEKALIAVVGGFIALLLAFRANTAYDRFWEGSKLWCELQTQLRKIGLVIWSTDEADNEVELNEKKKIMQLLVAYAVSIKHYLRFERGPDYHDLKHLLKCMNKYKDLDFSIPMEISHHLISYLSYKLEKRKLLGNGFDRLRVYMDDMMATVTAMERILATPLPLAYSVHLSQSVWIFLIILPYQMLSMVPTDPWSVPVFMSLSSFILFGILSLSEEIENPFGYDYNDLPLDHICEEINFEIETIMNMPKV</sequence>
<evidence type="ECO:0000256" key="5">
    <source>
        <dbReference type="ARBA" id="ARBA00022989"/>
    </source>
</evidence>
<keyword evidence="6" id="KW-0406">Ion transport</keyword>
<evidence type="ECO:0000256" key="4">
    <source>
        <dbReference type="ARBA" id="ARBA00022692"/>
    </source>
</evidence>
<feature type="transmembrane region" description="Helical" evidence="8">
    <location>
        <begin position="250"/>
        <end position="269"/>
    </location>
</feature>
<dbReference type="GO" id="GO:0005254">
    <property type="term" value="F:chloride channel activity"/>
    <property type="evidence" value="ECO:0007669"/>
    <property type="project" value="InterPro"/>
</dbReference>
<dbReference type="PANTHER" id="PTHR33281">
    <property type="entry name" value="UPF0187 PROTEIN YNEE"/>
    <property type="match status" value="1"/>
</dbReference>
<dbReference type="Proteomes" id="UP000070444">
    <property type="component" value="Unassembled WGS sequence"/>
</dbReference>
<comment type="subcellular location">
    <subcellularLocation>
        <location evidence="1">Cell membrane</location>
        <topology evidence="1">Multi-pass membrane protein</topology>
    </subcellularLocation>
</comment>
<evidence type="ECO:0000256" key="8">
    <source>
        <dbReference type="SAM" id="Phobius"/>
    </source>
</evidence>
<evidence type="ECO:0000256" key="3">
    <source>
        <dbReference type="ARBA" id="ARBA00022475"/>
    </source>
</evidence>
<keyword evidence="5 8" id="KW-1133">Transmembrane helix</keyword>
<keyword evidence="2" id="KW-0813">Transport</keyword>
<keyword evidence="7 8" id="KW-0472">Membrane</keyword>
<dbReference type="InterPro" id="IPR044669">
    <property type="entry name" value="YneE/VCCN1/2-like"/>
</dbReference>
<reference evidence="9 10" key="1">
    <citation type="journal article" date="2015" name="Genome Biol. Evol.">
        <title>Phylogenomic analyses indicate that early fungi evolved digesting cell walls of algal ancestors of land plants.</title>
        <authorList>
            <person name="Chang Y."/>
            <person name="Wang S."/>
            <person name="Sekimoto S."/>
            <person name="Aerts A.L."/>
            <person name="Choi C."/>
            <person name="Clum A."/>
            <person name="LaButti K.M."/>
            <person name="Lindquist E.A."/>
            <person name="Yee Ngan C."/>
            <person name="Ohm R.A."/>
            <person name="Salamov A.A."/>
            <person name="Grigoriev I.V."/>
            <person name="Spatafora J.W."/>
            <person name="Berbee M.L."/>
        </authorList>
    </citation>
    <scope>NUCLEOTIDE SEQUENCE [LARGE SCALE GENOMIC DNA]</scope>
    <source>
        <strain evidence="9 10">NRRL 28638</strain>
    </source>
</reference>
<keyword evidence="3" id="KW-1003">Cell membrane</keyword>
<evidence type="ECO:0000256" key="6">
    <source>
        <dbReference type="ARBA" id="ARBA00023065"/>
    </source>
</evidence>
<dbReference type="EMBL" id="KQ964509">
    <property type="protein sequence ID" value="KXN70216.1"/>
    <property type="molecule type" value="Genomic_DNA"/>
</dbReference>
<organism evidence="9 10">
    <name type="scientific">Conidiobolus coronatus (strain ATCC 28846 / CBS 209.66 / NRRL 28638)</name>
    <name type="common">Delacroixia coronata</name>
    <dbReference type="NCBI Taxonomy" id="796925"/>
    <lineage>
        <taxon>Eukaryota</taxon>
        <taxon>Fungi</taxon>
        <taxon>Fungi incertae sedis</taxon>
        <taxon>Zoopagomycota</taxon>
        <taxon>Entomophthoromycotina</taxon>
        <taxon>Entomophthoromycetes</taxon>
        <taxon>Entomophthorales</taxon>
        <taxon>Ancylistaceae</taxon>
        <taxon>Conidiobolus</taxon>
    </lineage>
</organism>
<proteinExistence type="predicted"/>
<dbReference type="AlphaFoldDB" id="A0A137P5C8"/>
<keyword evidence="4 8" id="KW-0812">Transmembrane</keyword>
<evidence type="ECO:0000313" key="9">
    <source>
        <dbReference type="EMBL" id="KXN70216.1"/>
    </source>
</evidence>
<dbReference type="GO" id="GO:0005886">
    <property type="term" value="C:plasma membrane"/>
    <property type="evidence" value="ECO:0007669"/>
    <property type="project" value="UniProtKB-SubCell"/>
</dbReference>
<dbReference type="PANTHER" id="PTHR33281:SF19">
    <property type="entry name" value="VOLTAGE-DEPENDENT ANION CHANNEL-FORMING PROTEIN YNEE"/>
    <property type="match status" value="1"/>
</dbReference>
<gene>
    <name evidence="9" type="ORF">CONCODRAFT_39702</name>
</gene>
<keyword evidence="10" id="KW-1185">Reference proteome</keyword>
<evidence type="ECO:0000256" key="2">
    <source>
        <dbReference type="ARBA" id="ARBA00022448"/>
    </source>
</evidence>
<feature type="transmembrane region" description="Helical" evidence="8">
    <location>
        <begin position="32"/>
        <end position="51"/>
    </location>
</feature>
<accession>A0A137P5C8</accession>
<feature type="transmembrane region" description="Helical" evidence="8">
    <location>
        <begin position="57"/>
        <end position="76"/>
    </location>
</feature>
<protein>
    <submittedName>
        <fullName evidence="9">UPF0187-domain-containing protein</fullName>
    </submittedName>
</protein>
<dbReference type="Pfam" id="PF25539">
    <property type="entry name" value="Bestrophin_2"/>
    <property type="match status" value="1"/>
</dbReference>
<evidence type="ECO:0000256" key="1">
    <source>
        <dbReference type="ARBA" id="ARBA00004651"/>
    </source>
</evidence>
<feature type="transmembrane region" description="Helical" evidence="8">
    <location>
        <begin position="220"/>
        <end position="238"/>
    </location>
</feature>